<reference evidence="2" key="1">
    <citation type="journal article" date="2016" name="Nature">
        <title>The genome of the seagrass Zostera marina reveals angiosperm adaptation to the sea.</title>
        <authorList>
            <person name="Olsen J.L."/>
            <person name="Rouze P."/>
            <person name="Verhelst B."/>
            <person name="Lin Y.-C."/>
            <person name="Bayer T."/>
            <person name="Collen J."/>
            <person name="Dattolo E."/>
            <person name="De Paoli E."/>
            <person name="Dittami S."/>
            <person name="Maumus F."/>
            <person name="Michel G."/>
            <person name="Kersting A."/>
            <person name="Lauritano C."/>
            <person name="Lohaus R."/>
            <person name="Toepel M."/>
            <person name="Tonon T."/>
            <person name="Vanneste K."/>
            <person name="Amirebrahimi M."/>
            <person name="Brakel J."/>
            <person name="Bostroem C."/>
            <person name="Chovatia M."/>
            <person name="Grimwood J."/>
            <person name="Jenkins J.W."/>
            <person name="Jueterbock A."/>
            <person name="Mraz A."/>
            <person name="Stam W.T."/>
            <person name="Tice H."/>
            <person name="Bornberg-Bauer E."/>
            <person name="Green P.J."/>
            <person name="Pearson G.A."/>
            <person name="Procaccini G."/>
            <person name="Duarte C.M."/>
            <person name="Schmutz J."/>
            <person name="Reusch T.B.H."/>
            <person name="Van de Peer Y."/>
        </authorList>
    </citation>
    <scope>NUCLEOTIDE SEQUENCE [LARGE SCALE GENOMIC DNA]</scope>
    <source>
        <strain evidence="2">cv. Finnish</strain>
    </source>
</reference>
<dbReference type="OMA" id="DHTHIDG"/>
<dbReference type="PANTHER" id="PTHR35830">
    <property type="entry name" value="OS05G0299200 PROTEIN"/>
    <property type="match status" value="1"/>
</dbReference>
<gene>
    <name evidence="1" type="ORF">ZOSMA_1G01300</name>
</gene>
<protein>
    <submittedName>
        <fullName evidence="1">Uncharacterized protein</fullName>
    </submittedName>
</protein>
<organism evidence="1 2">
    <name type="scientific">Zostera marina</name>
    <name type="common">Eelgrass</name>
    <dbReference type="NCBI Taxonomy" id="29655"/>
    <lineage>
        <taxon>Eukaryota</taxon>
        <taxon>Viridiplantae</taxon>
        <taxon>Streptophyta</taxon>
        <taxon>Embryophyta</taxon>
        <taxon>Tracheophyta</taxon>
        <taxon>Spermatophyta</taxon>
        <taxon>Magnoliopsida</taxon>
        <taxon>Liliopsida</taxon>
        <taxon>Zosteraceae</taxon>
        <taxon>Zostera</taxon>
    </lineage>
</organism>
<dbReference type="AlphaFoldDB" id="A0A0K9PPM3"/>
<dbReference type="OrthoDB" id="1898167at2759"/>
<sequence length="201" mass="22841">MAGKDFNEYDIIQLRRICRGSDIRVKFDTENTRDSFFRATVDFILNVCIRAGRTITADHTHIDGEEVRHFLAGLSYNIKLQNYRAAILINAAVAVKTRSCFLQAWALEVQGKYLEALEELSKISSILHTFPPDDGSPEMEMVASGLRKNLKIEQRKHLLNLFHGVSNNAKIQRIASAALDLQRRRQIGFDHSNSNDKSQPL</sequence>
<keyword evidence="2" id="KW-1185">Reference proteome</keyword>
<name>A0A0K9PPM3_ZOSMR</name>
<evidence type="ECO:0000313" key="1">
    <source>
        <dbReference type="EMBL" id="KMZ70157.1"/>
    </source>
</evidence>
<dbReference type="STRING" id="29655.A0A0K9PPM3"/>
<accession>A0A0K9PPM3</accession>
<dbReference type="Proteomes" id="UP000036987">
    <property type="component" value="Unassembled WGS sequence"/>
</dbReference>
<comment type="caution">
    <text evidence="1">The sequence shown here is derived from an EMBL/GenBank/DDBJ whole genome shotgun (WGS) entry which is preliminary data.</text>
</comment>
<dbReference type="EMBL" id="LFYR01000729">
    <property type="protein sequence ID" value="KMZ70157.1"/>
    <property type="molecule type" value="Genomic_DNA"/>
</dbReference>
<dbReference type="PANTHER" id="PTHR35830:SF1">
    <property type="entry name" value="OS05G0299200 PROTEIN"/>
    <property type="match status" value="1"/>
</dbReference>
<evidence type="ECO:0000313" key="2">
    <source>
        <dbReference type="Proteomes" id="UP000036987"/>
    </source>
</evidence>
<proteinExistence type="predicted"/>